<keyword evidence="2" id="KW-1185">Reference proteome</keyword>
<organism evidence="1 2">
    <name type="scientific">Entomophthora muscae</name>
    <dbReference type="NCBI Taxonomy" id="34485"/>
    <lineage>
        <taxon>Eukaryota</taxon>
        <taxon>Fungi</taxon>
        <taxon>Fungi incertae sedis</taxon>
        <taxon>Zoopagomycota</taxon>
        <taxon>Entomophthoromycotina</taxon>
        <taxon>Entomophthoromycetes</taxon>
        <taxon>Entomophthorales</taxon>
        <taxon>Entomophthoraceae</taxon>
        <taxon>Entomophthora</taxon>
    </lineage>
</organism>
<gene>
    <name evidence="1" type="ORF">DSO57_1027987</name>
</gene>
<reference evidence="1" key="1">
    <citation type="submission" date="2022-04" db="EMBL/GenBank/DDBJ databases">
        <title>Genome of the entomopathogenic fungus Entomophthora muscae.</title>
        <authorList>
            <person name="Elya C."/>
            <person name="Lovett B.R."/>
            <person name="Lee E."/>
            <person name="Macias A.M."/>
            <person name="Hajek A.E."/>
            <person name="De Bivort B.L."/>
            <person name="Kasson M.T."/>
            <person name="De Fine Licht H.H."/>
            <person name="Stajich J.E."/>
        </authorList>
    </citation>
    <scope>NUCLEOTIDE SEQUENCE</scope>
    <source>
        <strain evidence="1">Berkeley</strain>
    </source>
</reference>
<proteinExistence type="predicted"/>
<evidence type="ECO:0000313" key="1">
    <source>
        <dbReference type="EMBL" id="KAJ9056894.1"/>
    </source>
</evidence>
<dbReference type="Proteomes" id="UP001165960">
    <property type="component" value="Unassembled WGS sequence"/>
</dbReference>
<name>A0ACC2S3N8_9FUNG</name>
<accession>A0ACC2S3N8</accession>
<dbReference type="EMBL" id="QTSX02005854">
    <property type="protein sequence ID" value="KAJ9056894.1"/>
    <property type="molecule type" value="Genomic_DNA"/>
</dbReference>
<sequence length="101" mass="11015">MLMIGIPVGSILIKFNLGALFHSIGERLPNEWIPDNALQSKYFSAKVPEVAHTEHHNHLINGGKESPAIGKMSLMSALVTNQNLISEEGADQQATLKNRAL</sequence>
<evidence type="ECO:0000313" key="2">
    <source>
        <dbReference type="Proteomes" id="UP001165960"/>
    </source>
</evidence>
<comment type="caution">
    <text evidence="1">The sequence shown here is derived from an EMBL/GenBank/DDBJ whole genome shotgun (WGS) entry which is preliminary data.</text>
</comment>
<protein>
    <submittedName>
        <fullName evidence="1">Uncharacterized protein</fullName>
    </submittedName>
</protein>